<gene>
    <name evidence="6" type="ORF">PQR62_24240</name>
</gene>
<dbReference type="InterPro" id="IPR000847">
    <property type="entry name" value="LysR_HTH_N"/>
</dbReference>
<dbReference type="Gene3D" id="3.40.190.290">
    <property type="match status" value="1"/>
</dbReference>
<comment type="similarity">
    <text evidence="1">Belongs to the LysR transcriptional regulatory family.</text>
</comment>
<reference evidence="6 7" key="1">
    <citation type="journal article" date="2024" name="Chem. Sci.">
        <title>Discovery of megapolipeptins by genome mining of a Burkholderiales bacteria collection.</title>
        <authorList>
            <person name="Paulo B.S."/>
            <person name="Recchia M.J.J."/>
            <person name="Lee S."/>
            <person name="Fergusson C.H."/>
            <person name="Romanowski S.B."/>
            <person name="Hernandez A."/>
            <person name="Krull N."/>
            <person name="Liu D.Y."/>
            <person name="Cavanagh H."/>
            <person name="Bos A."/>
            <person name="Gray C.A."/>
            <person name="Murphy B.T."/>
            <person name="Linington R.G."/>
            <person name="Eustaquio A.S."/>
        </authorList>
    </citation>
    <scope>NUCLEOTIDE SEQUENCE [LARGE SCALE GENOMIC DNA]</scope>
    <source>
        <strain evidence="6 7">RL21-008-BIB-A</strain>
    </source>
</reference>
<keyword evidence="2" id="KW-0805">Transcription regulation</keyword>
<evidence type="ECO:0000313" key="7">
    <source>
        <dbReference type="Proteomes" id="UP001629246"/>
    </source>
</evidence>
<evidence type="ECO:0000256" key="1">
    <source>
        <dbReference type="ARBA" id="ARBA00009437"/>
    </source>
</evidence>
<dbReference type="Proteomes" id="UP001629246">
    <property type="component" value="Unassembled WGS sequence"/>
</dbReference>
<evidence type="ECO:0000259" key="5">
    <source>
        <dbReference type="PROSITE" id="PS50931"/>
    </source>
</evidence>
<dbReference type="EMBL" id="JAQQFM010000015">
    <property type="protein sequence ID" value="MFL9927406.1"/>
    <property type="molecule type" value="Genomic_DNA"/>
</dbReference>
<dbReference type="InterPro" id="IPR036390">
    <property type="entry name" value="WH_DNA-bd_sf"/>
</dbReference>
<dbReference type="PRINTS" id="PR00039">
    <property type="entry name" value="HTHLYSR"/>
</dbReference>
<proteinExistence type="inferred from homology"/>
<dbReference type="PANTHER" id="PTHR30419">
    <property type="entry name" value="HTH-TYPE TRANSCRIPTIONAL REGULATOR YBHD"/>
    <property type="match status" value="1"/>
</dbReference>
<organism evidence="6 7">
    <name type="scientific">Herbaspirillum lusitanum</name>
    <dbReference type="NCBI Taxonomy" id="213312"/>
    <lineage>
        <taxon>Bacteria</taxon>
        <taxon>Pseudomonadati</taxon>
        <taxon>Pseudomonadota</taxon>
        <taxon>Betaproteobacteria</taxon>
        <taxon>Burkholderiales</taxon>
        <taxon>Oxalobacteraceae</taxon>
        <taxon>Herbaspirillum</taxon>
    </lineage>
</organism>
<dbReference type="RefSeq" id="WP_408160651.1">
    <property type="nucleotide sequence ID" value="NZ_JAQQFM010000015.1"/>
</dbReference>
<sequence>MASAQTPSFPAASALPSLASITSRLHLKQLRLLIALADHGSLLKAAEQVALTQPGASKALQEIEATLGAQLFVRTNRGLEATDLGHCVIRYARLIQTDLVHLREEMLSIMQGHGGRLALGVIMGAVPLLTDALSRLLEKRPALSVEIVEDTSARLLRLLDQGRLDMAICRTSISQQPHLYDAVNIHNEELAVVASVDHPLAQARQLQLADLADSRWVVYSANMPMRLTLEREFHAADLRFPLHLLETTSAFTTWSLLQKNPQFVALMSIDVAQFCTRYGMTCILPLQLHSRSEPYQLVTRHGSPLTPVAQMFIDEFGAKYSDKPGDEVGETAEKK</sequence>
<dbReference type="Gene3D" id="1.10.10.10">
    <property type="entry name" value="Winged helix-like DNA-binding domain superfamily/Winged helix DNA-binding domain"/>
    <property type="match status" value="1"/>
</dbReference>
<protein>
    <submittedName>
        <fullName evidence="6">LysR family transcriptional regulator</fullName>
    </submittedName>
</protein>
<dbReference type="InterPro" id="IPR036388">
    <property type="entry name" value="WH-like_DNA-bd_sf"/>
</dbReference>
<keyword evidence="7" id="KW-1185">Reference proteome</keyword>
<dbReference type="PANTHER" id="PTHR30419:SF8">
    <property type="entry name" value="NITROGEN ASSIMILATION TRANSCRIPTIONAL ACTIVATOR-RELATED"/>
    <property type="match status" value="1"/>
</dbReference>
<dbReference type="SUPFAM" id="SSF53850">
    <property type="entry name" value="Periplasmic binding protein-like II"/>
    <property type="match status" value="1"/>
</dbReference>
<keyword evidence="3" id="KW-0238">DNA-binding</keyword>
<dbReference type="Pfam" id="PF00126">
    <property type="entry name" value="HTH_1"/>
    <property type="match status" value="1"/>
</dbReference>
<dbReference type="Pfam" id="PF03466">
    <property type="entry name" value="LysR_substrate"/>
    <property type="match status" value="1"/>
</dbReference>
<comment type="caution">
    <text evidence="6">The sequence shown here is derived from an EMBL/GenBank/DDBJ whole genome shotgun (WGS) entry which is preliminary data.</text>
</comment>
<dbReference type="SUPFAM" id="SSF46785">
    <property type="entry name" value="Winged helix' DNA-binding domain"/>
    <property type="match status" value="1"/>
</dbReference>
<evidence type="ECO:0000256" key="3">
    <source>
        <dbReference type="ARBA" id="ARBA00023125"/>
    </source>
</evidence>
<name>A0ABW9AG20_9BURK</name>
<evidence type="ECO:0000256" key="4">
    <source>
        <dbReference type="ARBA" id="ARBA00023163"/>
    </source>
</evidence>
<feature type="domain" description="HTH lysR-type" evidence="5">
    <location>
        <begin position="25"/>
        <end position="82"/>
    </location>
</feature>
<accession>A0ABW9AG20</accession>
<keyword evidence="4" id="KW-0804">Transcription</keyword>
<evidence type="ECO:0000256" key="2">
    <source>
        <dbReference type="ARBA" id="ARBA00023015"/>
    </source>
</evidence>
<dbReference type="InterPro" id="IPR050950">
    <property type="entry name" value="HTH-type_LysR_regulators"/>
</dbReference>
<dbReference type="PROSITE" id="PS50931">
    <property type="entry name" value="HTH_LYSR"/>
    <property type="match status" value="1"/>
</dbReference>
<dbReference type="InterPro" id="IPR005119">
    <property type="entry name" value="LysR_subst-bd"/>
</dbReference>
<evidence type="ECO:0000313" key="6">
    <source>
        <dbReference type="EMBL" id="MFL9927406.1"/>
    </source>
</evidence>